<evidence type="ECO:0000313" key="2">
    <source>
        <dbReference type="Proteomes" id="UP000008311"/>
    </source>
</evidence>
<reference evidence="2" key="1">
    <citation type="journal article" date="2010" name="Nat. Biotechnol.">
        <title>Draft genome sequence of the oilseed species Ricinus communis.</title>
        <authorList>
            <person name="Chan A.P."/>
            <person name="Crabtree J."/>
            <person name="Zhao Q."/>
            <person name="Lorenzi H."/>
            <person name="Orvis J."/>
            <person name="Puiu D."/>
            <person name="Melake-Berhan A."/>
            <person name="Jones K.M."/>
            <person name="Redman J."/>
            <person name="Chen G."/>
            <person name="Cahoon E.B."/>
            <person name="Gedil M."/>
            <person name="Stanke M."/>
            <person name="Haas B.J."/>
            <person name="Wortman J.R."/>
            <person name="Fraser-Liggett C.M."/>
            <person name="Ravel J."/>
            <person name="Rabinowicz P.D."/>
        </authorList>
    </citation>
    <scope>NUCLEOTIDE SEQUENCE [LARGE SCALE GENOMIC DNA]</scope>
    <source>
        <strain evidence="2">cv. Hale</strain>
    </source>
</reference>
<protein>
    <submittedName>
        <fullName evidence="1">Uncharacterized protein</fullName>
    </submittedName>
</protein>
<proteinExistence type="predicted"/>
<keyword evidence="2" id="KW-1185">Reference proteome</keyword>
<accession>B9RHQ8</accession>
<evidence type="ECO:0000313" key="1">
    <source>
        <dbReference type="EMBL" id="EEF49145.1"/>
    </source>
</evidence>
<dbReference type="AlphaFoldDB" id="B9RHQ8"/>
<name>B9RHQ8_RICCO</name>
<dbReference type="InParanoid" id="B9RHQ8"/>
<organism evidence="1 2">
    <name type="scientific">Ricinus communis</name>
    <name type="common">Castor bean</name>
    <dbReference type="NCBI Taxonomy" id="3988"/>
    <lineage>
        <taxon>Eukaryota</taxon>
        <taxon>Viridiplantae</taxon>
        <taxon>Streptophyta</taxon>
        <taxon>Embryophyta</taxon>
        <taxon>Tracheophyta</taxon>
        <taxon>Spermatophyta</taxon>
        <taxon>Magnoliopsida</taxon>
        <taxon>eudicotyledons</taxon>
        <taxon>Gunneridae</taxon>
        <taxon>Pentapetalae</taxon>
        <taxon>rosids</taxon>
        <taxon>fabids</taxon>
        <taxon>Malpighiales</taxon>
        <taxon>Euphorbiaceae</taxon>
        <taxon>Acalyphoideae</taxon>
        <taxon>Acalypheae</taxon>
        <taxon>Ricinus</taxon>
    </lineage>
</organism>
<dbReference type="Proteomes" id="UP000008311">
    <property type="component" value="Unassembled WGS sequence"/>
</dbReference>
<gene>
    <name evidence="1" type="ORF">RCOM_1767490</name>
</gene>
<sequence>MYSRLLIGNPLVVFVISGEVTLKMDILVKKATGPSGCNLLNQPGKDRVGAEIN</sequence>
<dbReference type="EMBL" id="EQ973780">
    <property type="protein sequence ID" value="EEF49145.1"/>
    <property type="molecule type" value="Genomic_DNA"/>
</dbReference>